<dbReference type="InterPro" id="IPR050425">
    <property type="entry name" value="NAD(P)_dehydrat-like"/>
</dbReference>
<keyword evidence="5" id="KW-1185">Reference proteome</keyword>
<dbReference type="PANTHER" id="PTHR10366:SF696">
    <property type="entry name" value="OS07G0601900 PROTEIN"/>
    <property type="match status" value="1"/>
</dbReference>
<reference evidence="4 5" key="1">
    <citation type="journal article" date="2023" name="G3 (Bethesda)">
        <title>A chromosome-length genome assembly and annotation of blackberry (Rubus argutus, cv. 'Hillquist').</title>
        <authorList>
            <person name="Bruna T."/>
            <person name="Aryal R."/>
            <person name="Dudchenko O."/>
            <person name="Sargent D.J."/>
            <person name="Mead D."/>
            <person name="Buti M."/>
            <person name="Cavallini A."/>
            <person name="Hytonen T."/>
            <person name="Andres J."/>
            <person name="Pham M."/>
            <person name="Weisz D."/>
            <person name="Mascagni F."/>
            <person name="Usai G."/>
            <person name="Natali L."/>
            <person name="Bassil N."/>
            <person name="Fernandez G.E."/>
            <person name="Lomsadze A."/>
            <person name="Armour M."/>
            <person name="Olukolu B."/>
            <person name="Poorten T."/>
            <person name="Britton C."/>
            <person name="Davik J."/>
            <person name="Ashrafi H."/>
            <person name="Aiden E.L."/>
            <person name="Borodovsky M."/>
            <person name="Worthington M."/>
        </authorList>
    </citation>
    <scope>NUCLEOTIDE SEQUENCE [LARGE SCALE GENOMIC DNA]</scope>
    <source>
        <strain evidence="4">PI 553951</strain>
    </source>
</reference>
<evidence type="ECO:0000313" key="5">
    <source>
        <dbReference type="Proteomes" id="UP001457282"/>
    </source>
</evidence>
<protein>
    <recommendedName>
        <fullName evidence="3">NAD-dependent epimerase/dehydratase domain-containing protein</fullName>
    </recommendedName>
</protein>
<evidence type="ECO:0000256" key="2">
    <source>
        <dbReference type="ARBA" id="ARBA00023002"/>
    </source>
</evidence>
<dbReference type="InterPro" id="IPR001509">
    <property type="entry name" value="Epimerase_deHydtase"/>
</dbReference>
<keyword evidence="2" id="KW-0560">Oxidoreductase</keyword>
<dbReference type="PANTHER" id="PTHR10366">
    <property type="entry name" value="NAD DEPENDENT EPIMERASE/DEHYDRATASE"/>
    <property type="match status" value="1"/>
</dbReference>
<sequence>MDKSNGCKVCVTGGAGYIGSWLVKKLLEKGYTVHATLRNLDDVSKVSLLKNLPDSDDRLLLFEADFYNPGKFDPAIEGCEFVFHVATPLLHTPNSQQYKNTTEAAIAGAKSIAEACHKSGTVRRLIYTASVVAASPLKDGSGFKDSMDETCWTPLDIPLACSKDFLKDYVDSKTLAEKEILSYGNYNEKSGLEVVSLACGLVGGNSLPPFTPTSVACFVSQLTNSANEYNSLRFLEELLGKIPIVHIDDVCDAHIFCMESPSINGRFLCSSSYVSSAQIASYYQQHYPEFEVKQEYLDLPKREIGWSSTKLSEEGFAYKYDSKMILDDCISCARKWGWSLRTTYSALKLMSFYKILFTAEFEMQSEFIFQLRIVVLNENQSEYVCDHTIYAICEEIGQ</sequence>
<dbReference type="CDD" id="cd08958">
    <property type="entry name" value="FR_SDR_e"/>
    <property type="match status" value="1"/>
</dbReference>
<evidence type="ECO:0000259" key="3">
    <source>
        <dbReference type="Pfam" id="PF01370"/>
    </source>
</evidence>
<accession>A0AAW1VPG1</accession>
<dbReference type="GO" id="GO:0016616">
    <property type="term" value="F:oxidoreductase activity, acting on the CH-OH group of donors, NAD or NADP as acceptor"/>
    <property type="evidence" value="ECO:0007669"/>
    <property type="project" value="TreeGrafter"/>
</dbReference>
<dbReference type="Gene3D" id="3.40.50.720">
    <property type="entry name" value="NAD(P)-binding Rossmann-like Domain"/>
    <property type="match status" value="1"/>
</dbReference>
<evidence type="ECO:0000313" key="4">
    <source>
        <dbReference type="EMBL" id="KAK9910224.1"/>
    </source>
</evidence>
<dbReference type="Proteomes" id="UP001457282">
    <property type="component" value="Unassembled WGS sequence"/>
</dbReference>
<keyword evidence="1" id="KW-0521">NADP</keyword>
<proteinExistence type="predicted"/>
<gene>
    <name evidence="4" type="ORF">M0R45_034193</name>
</gene>
<organism evidence="4 5">
    <name type="scientific">Rubus argutus</name>
    <name type="common">Southern blackberry</name>
    <dbReference type="NCBI Taxonomy" id="59490"/>
    <lineage>
        <taxon>Eukaryota</taxon>
        <taxon>Viridiplantae</taxon>
        <taxon>Streptophyta</taxon>
        <taxon>Embryophyta</taxon>
        <taxon>Tracheophyta</taxon>
        <taxon>Spermatophyta</taxon>
        <taxon>Magnoliopsida</taxon>
        <taxon>eudicotyledons</taxon>
        <taxon>Gunneridae</taxon>
        <taxon>Pentapetalae</taxon>
        <taxon>rosids</taxon>
        <taxon>fabids</taxon>
        <taxon>Rosales</taxon>
        <taxon>Rosaceae</taxon>
        <taxon>Rosoideae</taxon>
        <taxon>Rosoideae incertae sedis</taxon>
        <taxon>Rubus</taxon>
    </lineage>
</organism>
<evidence type="ECO:0000256" key="1">
    <source>
        <dbReference type="ARBA" id="ARBA00022857"/>
    </source>
</evidence>
<dbReference type="AlphaFoldDB" id="A0AAW1VPG1"/>
<dbReference type="SUPFAM" id="SSF51735">
    <property type="entry name" value="NAD(P)-binding Rossmann-fold domains"/>
    <property type="match status" value="1"/>
</dbReference>
<dbReference type="EMBL" id="JBEDUW010000007">
    <property type="protein sequence ID" value="KAK9910224.1"/>
    <property type="molecule type" value="Genomic_DNA"/>
</dbReference>
<feature type="domain" description="NAD-dependent epimerase/dehydratase" evidence="3">
    <location>
        <begin position="9"/>
        <end position="261"/>
    </location>
</feature>
<comment type="caution">
    <text evidence="4">The sequence shown here is derived from an EMBL/GenBank/DDBJ whole genome shotgun (WGS) entry which is preliminary data.</text>
</comment>
<dbReference type="Pfam" id="PF01370">
    <property type="entry name" value="Epimerase"/>
    <property type="match status" value="1"/>
</dbReference>
<name>A0AAW1VPG1_RUBAR</name>
<dbReference type="InterPro" id="IPR036291">
    <property type="entry name" value="NAD(P)-bd_dom_sf"/>
</dbReference>
<dbReference type="FunFam" id="3.40.50.720:FF:000645">
    <property type="entry name" value="Anthocyanidin reductase ((2S)-flavan-3-ol-forming)"/>
    <property type="match status" value="1"/>
</dbReference>